<dbReference type="EMBL" id="BMJJ01000014">
    <property type="protein sequence ID" value="GGD38319.1"/>
    <property type="molecule type" value="Genomic_DNA"/>
</dbReference>
<gene>
    <name evidence="1" type="ORF">GCM10011335_46340</name>
</gene>
<keyword evidence="2" id="KW-1185">Reference proteome</keyword>
<evidence type="ECO:0000313" key="1">
    <source>
        <dbReference type="EMBL" id="GGD38319.1"/>
    </source>
</evidence>
<organism evidence="1 2">
    <name type="scientific">Aureimonas glaciei</name>
    <dbReference type="NCBI Taxonomy" id="1776957"/>
    <lineage>
        <taxon>Bacteria</taxon>
        <taxon>Pseudomonadati</taxon>
        <taxon>Pseudomonadota</taxon>
        <taxon>Alphaproteobacteria</taxon>
        <taxon>Hyphomicrobiales</taxon>
        <taxon>Aurantimonadaceae</taxon>
        <taxon>Aureimonas</taxon>
    </lineage>
</organism>
<name>A0A917DH78_9HYPH</name>
<dbReference type="Proteomes" id="UP000613160">
    <property type="component" value="Unassembled WGS sequence"/>
</dbReference>
<reference evidence="1" key="1">
    <citation type="journal article" date="2014" name="Int. J. Syst. Evol. Microbiol.">
        <title>Complete genome sequence of Corynebacterium casei LMG S-19264T (=DSM 44701T), isolated from a smear-ripened cheese.</title>
        <authorList>
            <consortium name="US DOE Joint Genome Institute (JGI-PGF)"/>
            <person name="Walter F."/>
            <person name="Albersmeier A."/>
            <person name="Kalinowski J."/>
            <person name="Ruckert C."/>
        </authorList>
    </citation>
    <scope>NUCLEOTIDE SEQUENCE</scope>
    <source>
        <strain evidence="1">CGMCC 1.15493</strain>
    </source>
</reference>
<dbReference type="RefSeq" id="WP_188854819.1">
    <property type="nucleotide sequence ID" value="NZ_BMJJ01000014.1"/>
</dbReference>
<reference evidence="1" key="2">
    <citation type="submission" date="2020-09" db="EMBL/GenBank/DDBJ databases">
        <authorList>
            <person name="Sun Q."/>
            <person name="Zhou Y."/>
        </authorList>
    </citation>
    <scope>NUCLEOTIDE SEQUENCE</scope>
    <source>
        <strain evidence="1">CGMCC 1.15493</strain>
    </source>
</reference>
<sequence length="156" mass="18169">MTVKDKHGYKYLTYKYSQFNELALACNMNSAQIAEDLAVQEILKVDPSTVRRWRRNEHPVPPIVRRRMEKIAEWVYNLSLDRNQGISMPPAAARLRWALYHQRSIAYVNARVEEELAVLFAMQDKGLETRSLLLTRGAIQRLKEMAEESPHLFEPA</sequence>
<proteinExistence type="predicted"/>
<protein>
    <submittedName>
        <fullName evidence="1">Uncharacterized protein</fullName>
    </submittedName>
</protein>
<accession>A0A917DH78</accession>
<comment type="caution">
    <text evidence="1">The sequence shown here is derived from an EMBL/GenBank/DDBJ whole genome shotgun (WGS) entry which is preliminary data.</text>
</comment>
<dbReference type="AlphaFoldDB" id="A0A917DH78"/>
<evidence type="ECO:0000313" key="2">
    <source>
        <dbReference type="Proteomes" id="UP000613160"/>
    </source>
</evidence>